<keyword evidence="1" id="KW-0472">Membrane</keyword>
<dbReference type="Proteomes" id="UP000218334">
    <property type="component" value="Unassembled WGS sequence"/>
</dbReference>
<evidence type="ECO:0000256" key="1">
    <source>
        <dbReference type="SAM" id="Phobius"/>
    </source>
</evidence>
<proteinExistence type="predicted"/>
<reference evidence="3" key="1">
    <citation type="journal article" date="2017" name="Nat. Ecol. Evol.">
        <title>Genome expansion and lineage-specific genetic innovations in the forest pathogenic fungi Armillaria.</title>
        <authorList>
            <person name="Sipos G."/>
            <person name="Prasanna A.N."/>
            <person name="Walter M.C."/>
            <person name="O'Connor E."/>
            <person name="Balint B."/>
            <person name="Krizsan K."/>
            <person name="Kiss B."/>
            <person name="Hess J."/>
            <person name="Varga T."/>
            <person name="Slot J."/>
            <person name="Riley R."/>
            <person name="Boka B."/>
            <person name="Rigling D."/>
            <person name="Barry K."/>
            <person name="Lee J."/>
            <person name="Mihaltcheva S."/>
            <person name="LaButti K."/>
            <person name="Lipzen A."/>
            <person name="Waldron R."/>
            <person name="Moloney N.M."/>
            <person name="Sperisen C."/>
            <person name="Kredics L."/>
            <person name="Vagvoelgyi C."/>
            <person name="Patrignani A."/>
            <person name="Fitzpatrick D."/>
            <person name="Nagy I."/>
            <person name="Doyle S."/>
            <person name="Anderson J.B."/>
            <person name="Grigoriev I.V."/>
            <person name="Gueldener U."/>
            <person name="Muensterkoetter M."/>
            <person name="Nagy L.G."/>
        </authorList>
    </citation>
    <scope>NUCLEOTIDE SEQUENCE [LARGE SCALE GENOMIC DNA]</scope>
    <source>
        <strain evidence="3">28-4</strain>
    </source>
</reference>
<sequence>MDTDSCTSCAHPIQDVQNVRVIHPFIRQRSPLLRRHNLLDRMLPAFFLFPHCVLTGPYIPPVALPATYQSALLILRRLPLCFITHILVITKLVLKIRTVTVTWVDEARSTPMKRNIRI</sequence>
<evidence type="ECO:0000313" key="3">
    <source>
        <dbReference type="Proteomes" id="UP000218334"/>
    </source>
</evidence>
<evidence type="ECO:0000313" key="2">
    <source>
        <dbReference type="EMBL" id="PBK66727.1"/>
    </source>
</evidence>
<keyword evidence="3" id="KW-1185">Reference proteome</keyword>
<keyword evidence="1" id="KW-1133">Transmembrane helix</keyword>
<gene>
    <name evidence="2" type="ORF">ARMSODRAFT_342035</name>
</gene>
<feature type="transmembrane region" description="Helical" evidence="1">
    <location>
        <begin position="71"/>
        <end position="94"/>
    </location>
</feature>
<organism evidence="2 3">
    <name type="scientific">Armillaria solidipes</name>
    <dbReference type="NCBI Taxonomy" id="1076256"/>
    <lineage>
        <taxon>Eukaryota</taxon>
        <taxon>Fungi</taxon>
        <taxon>Dikarya</taxon>
        <taxon>Basidiomycota</taxon>
        <taxon>Agaricomycotina</taxon>
        <taxon>Agaricomycetes</taxon>
        <taxon>Agaricomycetidae</taxon>
        <taxon>Agaricales</taxon>
        <taxon>Marasmiineae</taxon>
        <taxon>Physalacriaceae</taxon>
        <taxon>Armillaria</taxon>
    </lineage>
</organism>
<dbReference type="EMBL" id="KZ293439">
    <property type="protein sequence ID" value="PBK66727.1"/>
    <property type="molecule type" value="Genomic_DNA"/>
</dbReference>
<keyword evidence="1" id="KW-0812">Transmembrane</keyword>
<protein>
    <submittedName>
        <fullName evidence="2">Uncharacterized protein</fullName>
    </submittedName>
</protein>
<feature type="transmembrane region" description="Helical" evidence="1">
    <location>
        <begin position="38"/>
        <end position="59"/>
    </location>
</feature>
<name>A0A2H3BQ85_9AGAR</name>
<accession>A0A2H3BQ85</accession>
<dbReference type="AlphaFoldDB" id="A0A2H3BQ85"/>